<feature type="non-terminal residue" evidence="2">
    <location>
        <position position="67"/>
    </location>
</feature>
<gene>
    <name evidence="2" type="primary">Nfu_g_1_012160</name>
</gene>
<reference evidence="2" key="2">
    <citation type="submission" date="2016-06" db="EMBL/GenBank/DDBJ databases">
        <title>The genome of a short-lived fish provides insights into sex chromosome evolution and the genetic control of aging.</title>
        <authorList>
            <person name="Reichwald K."/>
            <person name="Felder M."/>
            <person name="Petzold A."/>
            <person name="Koch P."/>
            <person name="Groth M."/>
            <person name="Platzer M."/>
        </authorList>
    </citation>
    <scope>NUCLEOTIDE SEQUENCE</scope>
    <source>
        <tissue evidence="2">Brain</tissue>
    </source>
</reference>
<reference evidence="2" key="1">
    <citation type="submission" date="2016-05" db="EMBL/GenBank/DDBJ databases">
        <authorList>
            <person name="Lavstsen T."/>
            <person name="Jespersen J.S."/>
        </authorList>
    </citation>
    <scope>NUCLEOTIDE SEQUENCE</scope>
    <source>
        <tissue evidence="2">Brain</tissue>
    </source>
</reference>
<evidence type="ECO:0000256" key="1">
    <source>
        <dbReference type="SAM" id="MobiDB-lite"/>
    </source>
</evidence>
<protein>
    <submittedName>
        <fullName evidence="2">Uncharacterized protein</fullName>
    </submittedName>
</protein>
<sequence length="67" mass="7030">SSSSSSSRNSGATRRSAAHKLEVARMINMTPEAETTEGTPAAAGSPPETPGDVTDDFLSHQKHHLPE</sequence>
<dbReference type="EMBL" id="HADW01020184">
    <property type="protein sequence ID" value="SBP21584.1"/>
    <property type="molecule type" value="Transcribed_RNA"/>
</dbReference>
<feature type="non-terminal residue" evidence="2">
    <location>
        <position position="1"/>
    </location>
</feature>
<feature type="compositionally biased region" description="Low complexity" evidence="1">
    <location>
        <begin position="1"/>
        <end position="15"/>
    </location>
</feature>
<feature type="region of interest" description="Disordered" evidence="1">
    <location>
        <begin position="1"/>
        <end position="67"/>
    </location>
</feature>
<name>A0A1A7XUT3_9TELE</name>
<feature type="compositionally biased region" description="Low complexity" evidence="1">
    <location>
        <begin position="30"/>
        <end position="46"/>
    </location>
</feature>
<accession>A0A1A7XUT3</accession>
<dbReference type="AlphaFoldDB" id="A0A1A7XUT3"/>
<proteinExistence type="predicted"/>
<organism evidence="2">
    <name type="scientific">Iconisemion striatum</name>
    <dbReference type="NCBI Taxonomy" id="60296"/>
    <lineage>
        <taxon>Eukaryota</taxon>
        <taxon>Metazoa</taxon>
        <taxon>Chordata</taxon>
        <taxon>Craniata</taxon>
        <taxon>Vertebrata</taxon>
        <taxon>Euteleostomi</taxon>
        <taxon>Actinopterygii</taxon>
        <taxon>Neopterygii</taxon>
        <taxon>Teleostei</taxon>
        <taxon>Neoteleostei</taxon>
        <taxon>Acanthomorphata</taxon>
        <taxon>Ovalentaria</taxon>
        <taxon>Atherinomorphae</taxon>
        <taxon>Cyprinodontiformes</taxon>
        <taxon>Nothobranchiidae</taxon>
        <taxon>Iconisemion</taxon>
    </lineage>
</organism>
<evidence type="ECO:0000313" key="2">
    <source>
        <dbReference type="EMBL" id="SBP21584.1"/>
    </source>
</evidence>